<dbReference type="GO" id="GO:0005737">
    <property type="term" value="C:cytoplasm"/>
    <property type="evidence" value="ECO:0007669"/>
    <property type="project" value="UniProtKB-ARBA"/>
</dbReference>
<keyword evidence="7 17" id="KW-0547">Nucleotide-binding</keyword>
<evidence type="ECO:0000256" key="10">
    <source>
        <dbReference type="ARBA" id="ARBA00022843"/>
    </source>
</evidence>
<dbReference type="FunFam" id="1.10.510.10:FF:000029">
    <property type="entry name" value="Homeodomain-interacting protein kinase 2 isoform 1"/>
    <property type="match status" value="1"/>
</dbReference>
<keyword evidence="10" id="KW-0832">Ubl conjugation</keyword>
<sequence length="1279" mass="138526">MASQVLVYPPHIYQTQTSAFSSVKKLKVEPSSCVYHERAHPRTYLNSRTLGIVHPTKQARSFVNRDLAVGLKVRGGQQYPVQTVVVRGVQRQHPGKRGGGAGPLAAQGQPEAGAVHSQGKEQQHQTVEESGCSCGSTGAGGGGRGEGCSGGVEGGGGEEGDREENCEGLNSADSSQRCGLKRKSEELDNRGSTMQIVEELSMLPAMLQTTNVGNAAVTAPAPVGAGGGPSKQGVGHGGVGVTGGTGGGDGDYQVVQHEVLCSMKNTYEVLDFLGRGTFGQVVKCWKRGTGEVVAVKILKNHPSYARQGQIEVGILARLSGENADEHNLVRAFECFQHRSHTCLVFEMLEQNLYDFLKQSKFSPLPLKVIRPILQQVATALKKLKSMGLIHADLKPENIMLVDPVRQPYRVKVIDFGSASHVSKAVCSTYLQSRYYRAPEIILGLQFCEAIDMWSLGCVMAELFLGWPLYPGALEYDQIRYISQTQGLPGEHLLNVGTKTARFFCKESDSPYAAWRLKSTDEHQTETGMKSKEARKYIFSCLDDIVHVNLMMNLEGSDSLAEKADRREFVGLLKKMLLIDAEERIAPAEALVHPFVTMQHLLDFPHSSHVKSCFHIMDVCWTRPGAFEAANRNKGPFVRPVNTPSASANHPFSKIPAVHPQGLVPSAPSVMHPGIPLQAGSGQFGCSESFQQALILCPPTIQGIPTNTAKPAGYPVRMEASVPLVTQAPSIQQIQIRPGVITQAWSSHAQQILVPTWQQVTSVPPQPTTLASDTVTGSQRIGDWGKVRPHGNHYSSMIAHPQPFLTNQMTMPTHQPVNIGIAHVVWPQPAANKRAKPCVNRGRNTSHNTGIQNLACQSPKMADTAKNVEEIEEEEARCPEEGHSVGERQVAEDEENCCKVEPDCEELSVSQEQRQAMVISDLASPTVSVISISSDEEEEDAQRHSMGECKGSADCEACQSTVSMERVCSLSSPDSTLSTSSSAQSNSPCKHPNSMSDDEQESSCDTVDSSPASRASGHSNSPFTERRYVADSNQNCEPRVACVAPETEPSKPTVRTVVVPPMRVQNNNNCGVSDAPGNTVLESSCQAKGRGVPGRLHHHSTPLLNRPQRITSVFQPQQQQPIGFGQVQHFGSCHQEWNGNFTNRRPQAYIPPTMHGHPFTLSHSSPNHTTGPHPHLSGHSQPTLLSYPPSGPLVPTAPVAHLLASPGASRPVLQPTYSISHPAGIVHQVAVGINPRLLPSPTLHPQGQFKPLFPPHSYIASPAYGSFPLSPTKINQYPYI</sequence>
<evidence type="ECO:0000256" key="17">
    <source>
        <dbReference type="PROSITE-ProRule" id="PRU10141"/>
    </source>
</evidence>
<feature type="region of interest" description="Disordered" evidence="18">
    <location>
        <begin position="89"/>
        <end position="174"/>
    </location>
</feature>
<keyword evidence="6" id="KW-0808">Transferase</keyword>
<dbReference type="GO" id="GO:0004674">
    <property type="term" value="F:protein serine/threonine kinase activity"/>
    <property type="evidence" value="ECO:0007669"/>
    <property type="project" value="UniProtKB-KW"/>
</dbReference>
<name>A0A1A8G2A4_9TELE</name>
<dbReference type="GO" id="GO:0016605">
    <property type="term" value="C:PML body"/>
    <property type="evidence" value="ECO:0007669"/>
    <property type="project" value="TreeGrafter"/>
</dbReference>
<evidence type="ECO:0000256" key="3">
    <source>
        <dbReference type="ARBA" id="ARBA00022499"/>
    </source>
</evidence>
<feature type="region of interest" description="Disordered" evidence="18">
    <location>
        <begin position="1158"/>
        <end position="1182"/>
    </location>
</feature>
<organism evidence="20">
    <name type="scientific">Nothobranchius korthausae</name>
    <dbReference type="NCBI Taxonomy" id="1143690"/>
    <lineage>
        <taxon>Eukaryota</taxon>
        <taxon>Metazoa</taxon>
        <taxon>Chordata</taxon>
        <taxon>Craniata</taxon>
        <taxon>Vertebrata</taxon>
        <taxon>Euteleostomi</taxon>
        <taxon>Actinopterygii</taxon>
        <taxon>Neopterygii</taxon>
        <taxon>Teleostei</taxon>
        <taxon>Neoteleostei</taxon>
        <taxon>Acanthomorphata</taxon>
        <taxon>Ovalentaria</taxon>
        <taxon>Atherinomorphae</taxon>
        <taxon>Cyprinodontiformes</taxon>
        <taxon>Nothobranchiidae</taxon>
        <taxon>Nothobranchius</taxon>
    </lineage>
</organism>
<feature type="compositionally biased region" description="Polar residues" evidence="18">
    <location>
        <begin position="1160"/>
        <end position="1169"/>
    </location>
</feature>
<keyword evidence="5" id="KW-0597">Phosphoprotein</keyword>
<keyword evidence="12" id="KW-0804">Transcription</keyword>
<evidence type="ECO:0000256" key="18">
    <source>
        <dbReference type="SAM" id="MobiDB-lite"/>
    </source>
</evidence>
<keyword evidence="3" id="KW-1017">Isopeptide bond</keyword>
<dbReference type="PANTHER" id="PTHR24058:SF45">
    <property type="entry name" value="HOMEODOMAIN-INTERACTING PROTEIN KINASE 3"/>
    <property type="match status" value="1"/>
</dbReference>
<feature type="compositionally biased region" description="Low complexity" evidence="18">
    <location>
        <begin position="970"/>
        <end position="987"/>
    </location>
</feature>
<dbReference type="AlphaFoldDB" id="A0A1A8G2A4"/>
<comment type="catalytic activity">
    <reaction evidence="15">
        <text>L-seryl-[protein] + ATP = O-phospho-L-seryl-[protein] + ADP + H(+)</text>
        <dbReference type="Rhea" id="RHEA:17989"/>
        <dbReference type="Rhea" id="RHEA-COMP:9863"/>
        <dbReference type="Rhea" id="RHEA-COMP:11604"/>
        <dbReference type="ChEBI" id="CHEBI:15378"/>
        <dbReference type="ChEBI" id="CHEBI:29999"/>
        <dbReference type="ChEBI" id="CHEBI:30616"/>
        <dbReference type="ChEBI" id="CHEBI:83421"/>
        <dbReference type="ChEBI" id="CHEBI:456216"/>
        <dbReference type="EC" id="2.7.11.1"/>
    </reaction>
</comment>
<comment type="subcellular location">
    <subcellularLocation>
        <location evidence="1">Nucleus</location>
    </subcellularLocation>
</comment>
<dbReference type="PROSITE" id="PS00107">
    <property type="entry name" value="PROTEIN_KINASE_ATP"/>
    <property type="match status" value="1"/>
</dbReference>
<evidence type="ECO:0000256" key="4">
    <source>
        <dbReference type="ARBA" id="ARBA00022527"/>
    </source>
</evidence>
<evidence type="ECO:0000256" key="11">
    <source>
        <dbReference type="ARBA" id="ARBA00023015"/>
    </source>
</evidence>
<dbReference type="PROSITE" id="PS50011">
    <property type="entry name" value="PROTEIN_KINASE_DOM"/>
    <property type="match status" value="1"/>
</dbReference>
<dbReference type="InterPro" id="IPR011009">
    <property type="entry name" value="Kinase-like_dom_sf"/>
</dbReference>
<dbReference type="SMART" id="SM00220">
    <property type="entry name" value="S_TKc"/>
    <property type="match status" value="1"/>
</dbReference>
<dbReference type="GO" id="GO:0005524">
    <property type="term" value="F:ATP binding"/>
    <property type="evidence" value="ECO:0007669"/>
    <property type="project" value="UniProtKB-UniRule"/>
</dbReference>
<dbReference type="Gene3D" id="3.30.200.20">
    <property type="entry name" value="Phosphorylase Kinase, domain 1"/>
    <property type="match status" value="1"/>
</dbReference>
<dbReference type="GO" id="GO:0003677">
    <property type="term" value="F:DNA binding"/>
    <property type="evidence" value="ECO:0007669"/>
    <property type="project" value="UniProtKB-KW"/>
</dbReference>
<dbReference type="InterPro" id="IPR017441">
    <property type="entry name" value="Protein_kinase_ATP_BS"/>
</dbReference>
<reference evidence="20" key="1">
    <citation type="submission" date="2016-05" db="EMBL/GenBank/DDBJ databases">
        <authorList>
            <person name="Lavstsen T."/>
            <person name="Jespersen J.S."/>
        </authorList>
    </citation>
    <scope>NUCLEOTIDE SEQUENCE</scope>
    <source>
        <tissue evidence="20">Brain</tissue>
    </source>
</reference>
<evidence type="ECO:0000256" key="12">
    <source>
        <dbReference type="ARBA" id="ARBA00023163"/>
    </source>
</evidence>
<dbReference type="Gene3D" id="1.10.510.10">
    <property type="entry name" value="Transferase(Phosphotransferase) domain 1"/>
    <property type="match status" value="1"/>
</dbReference>
<evidence type="ECO:0000259" key="19">
    <source>
        <dbReference type="PROSITE" id="PS50011"/>
    </source>
</evidence>
<keyword evidence="8 20" id="KW-0418">Kinase</keyword>
<accession>A0A1A8G2A4</accession>
<evidence type="ECO:0000256" key="15">
    <source>
        <dbReference type="ARBA" id="ARBA00048679"/>
    </source>
</evidence>
<keyword evidence="9 17" id="KW-0067">ATP-binding</keyword>
<evidence type="ECO:0000256" key="14">
    <source>
        <dbReference type="ARBA" id="ARBA00047899"/>
    </source>
</evidence>
<evidence type="ECO:0000256" key="1">
    <source>
        <dbReference type="ARBA" id="ARBA00004123"/>
    </source>
</evidence>
<feature type="binding site" evidence="17">
    <location>
        <position position="296"/>
    </location>
    <ligand>
        <name>ATP</name>
        <dbReference type="ChEBI" id="CHEBI:30616"/>
    </ligand>
</feature>
<feature type="region of interest" description="Disordered" evidence="18">
    <location>
        <begin position="970"/>
        <end position="1022"/>
    </location>
</feature>
<gene>
    <name evidence="20" type="primary">HIPK3B</name>
</gene>
<dbReference type="EC" id="2.7.11.1" evidence="2"/>
<feature type="compositionally biased region" description="Acidic residues" evidence="18">
    <location>
        <begin position="156"/>
        <end position="166"/>
    </location>
</feature>
<evidence type="ECO:0000256" key="9">
    <source>
        <dbReference type="ARBA" id="ARBA00022840"/>
    </source>
</evidence>
<feature type="domain" description="Protein kinase" evidence="19">
    <location>
        <begin position="267"/>
        <end position="595"/>
    </location>
</feature>
<evidence type="ECO:0000256" key="2">
    <source>
        <dbReference type="ARBA" id="ARBA00012513"/>
    </source>
</evidence>
<feature type="compositionally biased region" description="Polar residues" evidence="18">
    <location>
        <begin position="1002"/>
        <end position="1022"/>
    </location>
</feature>
<dbReference type="FunFam" id="3.30.200.20:FF:000022">
    <property type="entry name" value="Homeodomain-interacting protein kinase 2 isoform 1"/>
    <property type="match status" value="1"/>
</dbReference>
<feature type="compositionally biased region" description="Basic and acidic residues" evidence="18">
    <location>
        <begin position="118"/>
        <end position="127"/>
    </location>
</feature>
<evidence type="ECO:0000256" key="5">
    <source>
        <dbReference type="ARBA" id="ARBA00022553"/>
    </source>
</evidence>
<evidence type="ECO:0000313" key="20">
    <source>
        <dbReference type="EMBL" id="SBQ65342.1"/>
    </source>
</evidence>
<keyword evidence="20" id="KW-0238">DNA-binding</keyword>
<dbReference type="PANTHER" id="PTHR24058">
    <property type="entry name" value="DUAL SPECIFICITY PROTEIN KINASE"/>
    <property type="match status" value="1"/>
</dbReference>
<keyword evidence="20" id="KW-0371">Homeobox</keyword>
<dbReference type="InterPro" id="IPR000719">
    <property type="entry name" value="Prot_kinase_dom"/>
</dbReference>
<dbReference type="GO" id="GO:0004713">
    <property type="term" value="F:protein tyrosine kinase activity"/>
    <property type="evidence" value="ECO:0007669"/>
    <property type="project" value="TreeGrafter"/>
</dbReference>
<keyword evidence="4" id="KW-0723">Serine/threonine-protein kinase</keyword>
<dbReference type="PROSITE" id="PS00108">
    <property type="entry name" value="PROTEIN_KINASE_ST"/>
    <property type="match status" value="1"/>
</dbReference>
<keyword evidence="11" id="KW-0805">Transcription regulation</keyword>
<feature type="compositionally biased region" description="Gly residues" evidence="18">
    <location>
        <begin position="137"/>
        <end position="155"/>
    </location>
</feature>
<evidence type="ECO:0000256" key="6">
    <source>
        <dbReference type="ARBA" id="ARBA00022679"/>
    </source>
</evidence>
<dbReference type="SUPFAM" id="SSF56112">
    <property type="entry name" value="Protein kinase-like (PK-like)"/>
    <property type="match status" value="1"/>
</dbReference>
<dbReference type="Pfam" id="PF00069">
    <property type="entry name" value="Pkinase"/>
    <property type="match status" value="1"/>
</dbReference>
<evidence type="ECO:0000256" key="16">
    <source>
        <dbReference type="ARBA" id="ARBA00061380"/>
    </source>
</evidence>
<dbReference type="InterPro" id="IPR050494">
    <property type="entry name" value="Ser_Thr_dual-spec_kinase"/>
</dbReference>
<dbReference type="InterPro" id="IPR008271">
    <property type="entry name" value="Ser/Thr_kinase_AS"/>
</dbReference>
<evidence type="ECO:0000256" key="13">
    <source>
        <dbReference type="ARBA" id="ARBA00023242"/>
    </source>
</evidence>
<comment type="catalytic activity">
    <reaction evidence="14">
        <text>L-threonyl-[protein] + ATP = O-phospho-L-threonyl-[protein] + ADP + H(+)</text>
        <dbReference type="Rhea" id="RHEA:46608"/>
        <dbReference type="Rhea" id="RHEA-COMP:11060"/>
        <dbReference type="Rhea" id="RHEA-COMP:11605"/>
        <dbReference type="ChEBI" id="CHEBI:15378"/>
        <dbReference type="ChEBI" id="CHEBI:30013"/>
        <dbReference type="ChEBI" id="CHEBI:30616"/>
        <dbReference type="ChEBI" id="CHEBI:61977"/>
        <dbReference type="ChEBI" id="CHEBI:456216"/>
        <dbReference type="EC" id="2.7.11.1"/>
    </reaction>
</comment>
<protein>
    <recommendedName>
        <fullName evidence="2">non-specific serine/threonine protein kinase</fullName>
        <ecNumber evidence="2">2.7.11.1</ecNumber>
    </recommendedName>
</protein>
<comment type="similarity">
    <text evidence="16">Belongs to the protein kinase superfamily. CMGC Ser/Thr protein kinase family. HIPK subfamily.</text>
</comment>
<keyword evidence="13" id="KW-0539">Nucleus</keyword>
<feature type="compositionally biased region" description="Low complexity" evidence="18">
    <location>
        <begin position="103"/>
        <end position="114"/>
    </location>
</feature>
<dbReference type="EMBL" id="HAEB01018815">
    <property type="protein sequence ID" value="SBQ65342.1"/>
    <property type="molecule type" value="Transcribed_RNA"/>
</dbReference>
<reference evidence="20" key="2">
    <citation type="submission" date="2016-06" db="EMBL/GenBank/DDBJ databases">
        <title>The genome of a short-lived fish provides insights into sex chromosome evolution and the genetic control of aging.</title>
        <authorList>
            <person name="Reichwald K."/>
            <person name="Felder M."/>
            <person name="Petzold A."/>
            <person name="Koch P."/>
            <person name="Groth M."/>
            <person name="Platzer M."/>
        </authorList>
    </citation>
    <scope>NUCLEOTIDE SEQUENCE</scope>
    <source>
        <tissue evidence="20">Brain</tissue>
    </source>
</reference>
<evidence type="ECO:0000256" key="8">
    <source>
        <dbReference type="ARBA" id="ARBA00022777"/>
    </source>
</evidence>
<evidence type="ECO:0000256" key="7">
    <source>
        <dbReference type="ARBA" id="ARBA00022741"/>
    </source>
</evidence>
<proteinExistence type="inferred from homology"/>